<keyword evidence="8 12" id="KW-0648">Protein biosynthesis</keyword>
<dbReference type="InterPro" id="IPR002547">
    <property type="entry name" value="tRNA-bd_dom"/>
</dbReference>
<evidence type="ECO:0000256" key="8">
    <source>
        <dbReference type="ARBA" id="ARBA00022917"/>
    </source>
</evidence>
<dbReference type="Pfam" id="PF03950">
    <property type="entry name" value="tRNA-synt_1c_C"/>
    <property type="match status" value="1"/>
</dbReference>
<evidence type="ECO:0000313" key="17">
    <source>
        <dbReference type="Proteomes" id="UP001363151"/>
    </source>
</evidence>
<name>A0ABR1FTD0_AURAN</name>
<evidence type="ECO:0000256" key="5">
    <source>
        <dbReference type="ARBA" id="ARBA00022741"/>
    </source>
</evidence>
<keyword evidence="6 12" id="KW-0067">ATP-binding</keyword>
<evidence type="ECO:0000256" key="4">
    <source>
        <dbReference type="ARBA" id="ARBA00022598"/>
    </source>
</evidence>
<dbReference type="Gene3D" id="2.40.50.140">
    <property type="entry name" value="Nucleic acid-binding proteins"/>
    <property type="match status" value="1"/>
</dbReference>
<dbReference type="Gene3D" id="2.40.240.10">
    <property type="entry name" value="Ribosomal Protein L25, Chain P"/>
    <property type="match status" value="2"/>
</dbReference>
<dbReference type="InterPro" id="IPR020058">
    <property type="entry name" value="Glu/Gln-tRNA-synth_Ib_cat-dom"/>
</dbReference>
<comment type="caution">
    <text evidence="16">The sequence shown here is derived from an EMBL/GenBank/DDBJ whole genome shotgun (WGS) entry which is preliminary data.</text>
</comment>
<dbReference type="PRINTS" id="PR00987">
    <property type="entry name" value="TRNASYNTHGLU"/>
</dbReference>
<protein>
    <recommendedName>
        <fullName evidence="2">glutamine--tRNA ligase</fullName>
        <ecNumber evidence="2">6.1.1.18</ecNumber>
    </recommendedName>
</protein>
<evidence type="ECO:0000256" key="12">
    <source>
        <dbReference type="RuleBase" id="RU363037"/>
    </source>
</evidence>
<evidence type="ECO:0000256" key="3">
    <source>
        <dbReference type="ARBA" id="ARBA00022555"/>
    </source>
</evidence>
<dbReference type="Gene3D" id="3.40.50.620">
    <property type="entry name" value="HUPs"/>
    <property type="match status" value="1"/>
</dbReference>
<evidence type="ECO:0000256" key="13">
    <source>
        <dbReference type="SAM" id="MobiDB-lite"/>
    </source>
</evidence>
<feature type="region of interest" description="Disordered" evidence="13">
    <location>
        <begin position="175"/>
        <end position="198"/>
    </location>
</feature>
<dbReference type="CDD" id="cd02153">
    <property type="entry name" value="tRNA_bindingDomain"/>
    <property type="match status" value="1"/>
</dbReference>
<dbReference type="Pfam" id="PF00749">
    <property type="entry name" value="tRNA-synt_1c"/>
    <property type="match status" value="2"/>
</dbReference>
<dbReference type="Proteomes" id="UP001363151">
    <property type="component" value="Unassembled WGS sequence"/>
</dbReference>
<dbReference type="InterPro" id="IPR014729">
    <property type="entry name" value="Rossmann-like_a/b/a_fold"/>
</dbReference>
<dbReference type="InterPro" id="IPR050132">
    <property type="entry name" value="Gln/Glu-tRNA_Ligase"/>
</dbReference>
<evidence type="ECO:0000256" key="1">
    <source>
        <dbReference type="ARBA" id="ARBA00005594"/>
    </source>
</evidence>
<keyword evidence="5 12" id="KW-0547">Nucleotide-binding</keyword>
<evidence type="ECO:0000256" key="7">
    <source>
        <dbReference type="ARBA" id="ARBA00022884"/>
    </source>
</evidence>
<proteinExistence type="inferred from homology"/>
<dbReference type="Pfam" id="PF01588">
    <property type="entry name" value="tRNA_bind"/>
    <property type="match status" value="1"/>
</dbReference>
<dbReference type="SUPFAM" id="SSF50715">
    <property type="entry name" value="Ribosomal protein L25-like"/>
    <property type="match status" value="1"/>
</dbReference>
<feature type="domain" description="TRNA-binding" evidence="15">
    <location>
        <begin position="683"/>
        <end position="786"/>
    </location>
</feature>
<evidence type="ECO:0000256" key="11">
    <source>
        <dbReference type="PROSITE-ProRule" id="PRU00209"/>
    </source>
</evidence>
<comment type="similarity">
    <text evidence="1 12">Belongs to the class-I aminoacyl-tRNA synthetase family.</text>
</comment>
<keyword evidence="4 12" id="KW-0436">Ligase</keyword>
<dbReference type="InterPro" id="IPR049437">
    <property type="entry name" value="tRNA-synt_1c_C2"/>
</dbReference>
<dbReference type="Gene3D" id="1.10.1160.10">
    <property type="entry name" value="Glutamyl-trna Synthetase, Domain 2"/>
    <property type="match status" value="1"/>
</dbReference>
<evidence type="ECO:0000256" key="6">
    <source>
        <dbReference type="ARBA" id="ARBA00022840"/>
    </source>
</evidence>
<dbReference type="SUPFAM" id="SSF52374">
    <property type="entry name" value="Nucleotidylyl transferase"/>
    <property type="match status" value="1"/>
</dbReference>
<keyword evidence="7 11" id="KW-0694">RNA-binding</keyword>
<dbReference type="NCBIfam" id="NF011291">
    <property type="entry name" value="PRK14703.1"/>
    <property type="match status" value="1"/>
</dbReference>
<keyword evidence="3 11" id="KW-0820">tRNA-binding</keyword>
<dbReference type="PROSITE" id="PS00178">
    <property type="entry name" value="AA_TRNA_LIGASE_I"/>
    <property type="match status" value="1"/>
</dbReference>
<dbReference type="InterPro" id="IPR020059">
    <property type="entry name" value="Glu/Gln-tRNA-synth_Ib_codon-bd"/>
</dbReference>
<accession>A0ABR1FTD0</accession>
<feature type="signal peptide" evidence="14">
    <location>
        <begin position="1"/>
        <end position="20"/>
    </location>
</feature>
<organism evidence="16 17">
    <name type="scientific">Aureococcus anophagefferens</name>
    <name type="common">Harmful bloom alga</name>
    <dbReference type="NCBI Taxonomy" id="44056"/>
    <lineage>
        <taxon>Eukaryota</taxon>
        <taxon>Sar</taxon>
        <taxon>Stramenopiles</taxon>
        <taxon>Ochrophyta</taxon>
        <taxon>Pelagophyceae</taxon>
        <taxon>Pelagomonadales</taxon>
        <taxon>Pelagomonadaceae</taxon>
        <taxon>Aureococcus</taxon>
    </lineage>
</organism>
<keyword evidence="14" id="KW-0732">Signal</keyword>
<comment type="catalytic activity">
    <reaction evidence="10">
        <text>tRNA(Gln) + L-glutamine + ATP = L-glutaminyl-tRNA(Gln) + AMP + diphosphate</text>
        <dbReference type="Rhea" id="RHEA:20121"/>
        <dbReference type="Rhea" id="RHEA-COMP:9662"/>
        <dbReference type="Rhea" id="RHEA-COMP:9681"/>
        <dbReference type="ChEBI" id="CHEBI:30616"/>
        <dbReference type="ChEBI" id="CHEBI:33019"/>
        <dbReference type="ChEBI" id="CHEBI:58359"/>
        <dbReference type="ChEBI" id="CHEBI:78442"/>
        <dbReference type="ChEBI" id="CHEBI:78521"/>
        <dbReference type="ChEBI" id="CHEBI:456215"/>
        <dbReference type="EC" id="6.1.1.18"/>
    </reaction>
</comment>
<feature type="region of interest" description="Disordered" evidence="13">
    <location>
        <begin position="653"/>
        <end position="674"/>
    </location>
</feature>
<dbReference type="PROSITE" id="PS50886">
    <property type="entry name" value="TRBD"/>
    <property type="match status" value="1"/>
</dbReference>
<dbReference type="SUPFAM" id="SSF50249">
    <property type="entry name" value="Nucleic acid-binding proteins"/>
    <property type="match status" value="1"/>
</dbReference>
<reference evidence="16 17" key="1">
    <citation type="submission" date="2024-03" db="EMBL/GenBank/DDBJ databases">
        <title>Aureococcus anophagefferens CCMP1851 and Kratosvirus quantuckense: Draft genome of a second virus-susceptible host strain in the model system.</title>
        <authorList>
            <person name="Chase E."/>
            <person name="Truchon A.R."/>
            <person name="Schepens W."/>
            <person name="Wilhelm S.W."/>
        </authorList>
    </citation>
    <scope>NUCLEOTIDE SEQUENCE [LARGE SCALE GENOMIC DNA]</scope>
    <source>
        <strain evidence="16 17">CCMP1851</strain>
    </source>
</reference>
<dbReference type="EMBL" id="JBBJCI010000231">
    <property type="protein sequence ID" value="KAK7237916.1"/>
    <property type="molecule type" value="Genomic_DNA"/>
</dbReference>
<keyword evidence="17" id="KW-1185">Reference proteome</keyword>
<dbReference type="InterPro" id="IPR020056">
    <property type="entry name" value="Rbsml_bL25/Gln-tRNA_synth_N"/>
</dbReference>
<dbReference type="Gene3D" id="3.90.800.10">
    <property type="entry name" value="Glutamyl-tRNA Synthetase, Domain 3"/>
    <property type="match status" value="1"/>
</dbReference>
<dbReference type="PANTHER" id="PTHR43097">
    <property type="entry name" value="GLUTAMINE-TRNA LIGASE"/>
    <property type="match status" value="1"/>
</dbReference>
<dbReference type="InterPro" id="IPR020061">
    <property type="entry name" value="Glu_tRNA_lig_a-bdl"/>
</dbReference>
<dbReference type="InterPro" id="IPR001412">
    <property type="entry name" value="aa-tRNA-synth_I_CS"/>
</dbReference>
<evidence type="ECO:0000259" key="15">
    <source>
        <dbReference type="PROSITE" id="PS50886"/>
    </source>
</evidence>
<gene>
    <name evidence="16" type="ORF">SO694_00022450</name>
</gene>
<evidence type="ECO:0000256" key="2">
    <source>
        <dbReference type="ARBA" id="ARBA00012836"/>
    </source>
</evidence>
<evidence type="ECO:0000313" key="16">
    <source>
        <dbReference type="EMBL" id="KAK7237916.1"/>
    </source>
</evidence>
<dbReference type="InterPro" id="IPR012340">
    <property type="entry name" value="NA-bd_OB-fold"/>
</dbReference>
<feature type="chain" id="PRO_5046576225" description="glutamine--tRNA ligase" evidence="14">
    <location>
        <begin position="21"/>
        <end position="846"/>
    </location>
</feature>
<evidence type="ECO:0000256" key="10">
    <source>
        <dbReference type="ARBA" id="ARBA00048270"/>
    </source>
</evidence>
<feature type="compositionally biased region" description="Polar residues" evidence="13">
    <location>
        <begin position="183"/>
        <end position="193"/>
    </location>
</feature>
<evidence type="ECO:0000256" key="14">
    <source>
        <dbReference type="SAM" id="SignalP"/>
    </source>
</evidence>
<dbReference type="EC" id="6.1.1.18" evidence="2"/>
<dbReference type="Pfam" id="PF20974">
    <property type="entry name" value="tRNA-synt_1c_C2"/>
    <property type="match status" value="1"/>
</dbReference>
<evidence type="ECO:0000256" key="9">
    <source>
        <dbReference type="ARBA" id="ARBA00023146"/>
    </source>
</evidence>
<dbReference type="PANTHER" id="PTHR43097:SF4">
    <property type="entry name" value="GLUTAMINE--TRNA LIGASE"/>
    <property type="match status" value="1"/>
</dbReference>
<keyword evidence="9 12" id="KW-0030">Aminoacyl-tRNA synthetase</keyword>
<dbReference type="InterPro" id="IPR011035">
    <property type="entry name" value="Ribosomal_bL25/Gln-tRNA_synth"/>
</dbReference>
<dbReference type="InterPro" id="IPR000924">
    <property type="entry name" value="Glu/Gln-tRNA-synth"/>
</dbReference>
<sequence length="846" mass="91185">MTSGARLLTLLSCATALQRAAPPLRPSSAVRAEDKAADSGESLGRRHFIREIIETDLKEKKHGQIVTRFPPEPNGFLHLGHAKSMCVNFGLASDYGGRAHMRLDDTNPEKENRVFGDAILEDVRWLVGEATGPQTGNRDPWYGNVRHASDYFDVIYAAAKALVARGDAYVDSQSAEAMRETRGTLTKPGSNSPFRDRSPEENLELLERMRNGAIKEGEAVLRAKIDMASPNLNLRDPALYRVKAGTPHPRTADDWRIYPMYDFAHAVSDSMEGITHSLCTLEFEDHRPLYDWVVDRCPEVRDAAWVEGVYRAFFEDRTAAREAPPDPEYEVEPRGDRPRQIEFSRLNVAHTLMSKRKLAKLVEDAAVDGWDDPRLPTLAALRRKGVPPAALRLFCERVGVSKADSSIDPELVDDAVREVLDASAPRAMGVLRPLKVTVTNWPADGEDERLDAPRHPKDEAMGKREQLRFGSSLVIERADFHDPETDGAAPAGFNRLVAGGRVRLRYAYVLTCDDVVRGADGAVEELRCTASLDTRAGARGDPEIPRVKGIIHWLRADDAVPVTVRLYDKLFASATPGEGDDALNPKALEVLEDALLEKDALEGLENRGAIQLERVGYFCADAPGSPAAPKALDASALVLNRVAPLKDTFAGEKRASAKKQKGGAAPKKKAADATADLPPELAAAAKLELLVGTVTSAEPHEGADALFKTWVDCGEAEARTVGAGLRAHYGDAAELVGARVLVLSNTKPRNLAGFKSAGMLLCSTDADGATALLRAPEGAKNGDRATFAGLPDAAPATPNQMNNKKLWQTAQPALTTSGGGVVVADFALSVGGEAVVADAADGASVA</sequence>